<dbReference type="Pfam" id="PF01135">
    <property type="entry name" value="PCMT"/>
    <property type="match status" value="1"/>
</dbReference>
<dbReference type="SUPFAM" id="SSF53335">
    <property type="entry name" value="S-adenosyl-L-methionine-dependent methyltransferases"/>
    <property type="match status" value="1"/>
</dbReference>
<comment type="caution">
    <text evidence="12">The sequence shown here is derived from an EMBL/GenBank/DDBJ whole genome shotgun (WGS) entry which is preliminary data.</text>
</comment>
<dbReference type="PANTHER" id="PTHR11579">
    <property type="entry name" value="PROTEIN-L-ISOASPARTATE O-METHYLTRANSFERASE"/>
    <property type="match status" value="1"/>
</dbReference>
<dbReference type="Proteomes" id="UP000176221">
    <property type="component" value="Unassembled WGS sequence"/>
</dbReference>
<evidence type="ECO:0000256" key="1">
    <source>
        <dbReference type="ARBA" id="ARBA00004496"/>
    </source>
</evidence>
<dbReference type="EC" id="2.1.1.77" evidence="3"/>
<dbReference type="GO" id="GO:0004719">
    <property type="term" value="F:protein-L-isoaspartate (D-aspartate) O-methyltransferase activity"/>
    <property type="evidence" value="ECO:0007669"/>
    <property type="project" value="UniProtKB-EC"/>
</dbReference>
<dbReference type="EMBL" id="MHRX01000030">
    <property type="protein sequence ID" value="OHA33606.1"/>
    <property type="molecule type" value="Genomic_DNA"/>
</dbReference>
<keyword evidence="8" id="KW-0949">S-adenosyl-L-methionine</keyword>
<evidence type="ECO:0000313" key="12">
    <source>
        <dbReference type="EMBL" id="OHA33606.1"/>
    </source>
</evidence>
<evidence type="ECO:0000256" key="9">
    <source>
        <dbReference type="ARBA" id="ARBA00030757"/>
    </source>
</evidence>
<evidence type="ECO:0000256" key="11">
    <source>
        <dbReference type="ARBA" id="ARBA00031350"/>
    </source>
</evidence>
<dbReference type="Gene3D" id="3.40.50.150">
    <property type="entry name" value="Vaccinia Virus protein VP39"/>
    <property type="match status" value="1"/>
</dbReference>
<evidence type="ECO:0000256" key="7">
    <source>
        <dbReference type="ARBA" id="ARBA00022679"/>
    </source>
</evidence>
<dbReference type="GO" id="GO:0005737">
    <property type="term" value="C:cytoplasm"/>
    <property type="evidence" value="ECO:0007669"/>
    <property type="project" value="UniProtKB-SubCell"/>
</dbReference>
<gene>
    <name evidence="12" type="ORF">A2928_01245</name>
</gene>
<evidence type="ECO:0000256" key="3">
    <source>
        <dbReference type="ARBA" id="ARBA00011890"/>
    </source>
</evidence>
<evidence type="ECO:0000256" key="10">
    <source>
        <dbReference type="ARBA" id="ARBA00031323"/>
    </source>
</evidence>
<dbReference type="GO" id="GO:0032259">
    <property type="term" value="P:methylation"/>
    <property type="evidence" value="ECO:0007669"/>
    <property type="project" value="UniProtKB-KW"/>
</dbReference>
<protein>
    <recommendedName>
        <fullName evidence="4">Protein-L-isoaspartate O-methyltransferase</fullName>
        <ecNumber evidence="3">2.1.1.77</ecNumber>
    </recommendedName>
    <alternativeName>
        <fullName evidence="11">L-isoaspartyl protein carboxyl methyltransferase</fullName>
    </alternativeName>
    <alternativeName>
        <fullName evidence="9">Protein L-isoaspartyl methyltransferase</fullName>
    </alternativeName>
    <alternativeName>
        <fullName evidence="10">Protein-beta-aspartate methyltransferase</fullName>
    </alternativeName>
</protein>
<accession>A0A1G2NBV3</accession>
<dbReference type="InterPro" id="IPR000682">
    <property type="entry name" value="PCMT"/>
</dbReference>
<proteinExistence type="inferred from homology"/>
<comment type="similarity">
    <text evidence="2">Belongs to the methyltransferase superfamily. L-isoaspartyl/D-aspartyl protein methyltransferase family.</text>
</comment>
<dbReference type="STRING" id="1802319.A2928_01245"/>
<evidence type="ECO:0000256" key="8">
    <source>
        <dbReference type="ARBA" id="ARBA00022691"/>
    </source>
</evidence>
<evidence type="ECO:0000313" key="13">
    <source>
        <dbReference type="Proteomes" id="UP000176221"/>
    </source>
</evidence>
<evidence type="ECO:0000256" key="6">
    <source>
        <dbReference type="ARBA" id="ARBA00022603"/>
    </source>
</evidence>
<evidence type="ECO:0000256" key="2">
    <source>
        <dbReference type="ARBA" id="ARBA00005369"/>
    </source>
</evidence>
<keyword evidence="5" id="KW-0963">Cytoplasm</keyword>
<comment type="subcellular location">
    <subcellularLocation>
        <location evidence="1">Cytoplasm</location>
    </subcellularLocation>
</comment>
<dbReference type="CDD" id="cd02440">
    <property type="entry name" value="AdoMet_MTases"/>
    <property type="match status" value="1"/>
</dbReference>
<keyword evidence="6" id="KW-0489">Methyltransferase</keyword>
<evidence type="ECO:0000256" key="4">
    <source>
        <dbReference type="ARBA" id="ARBA00013346"/>
    </source>
</evidence>
<sequence length="190" mass="20994">MLDNPEIERVFSLVNRADFVHPDYEFEAYEDYPLPIADGESMLQPTTAAFILELLGTEIGDLVLQIGTGTGWMTTLLSYLAGHEGFVYGTEIRPELKAESLANVEKYDRANIGIEDATNDWGLPKSGPYNRILVTSAVEEIPRELLDQLAVGGVLVVPVSGVLTRIQKVNEVDIDMAEYPGFSFEPLLTE</sequence>
<organism evidence="12 13">
    <name type="scientific">Candidatus Taylorbacteria bacterium RIFCSPLOWO2_01_FULL_45_15b</name>
    <dbReference type="NCBI Taxonomy" id="1802319"/>
    <lineage>
        <taxon>Bacteria</taxon>
        <taxon>Candidatus Tayloriibacteriota</taxon>
    </lineage>
</organism>
<reference evidence="12 13" key="1">
    <citation type="journal article" date="2016" name="Nat. Commun.">
        <title>Thousands of microbial genomes shed light on interconnected biogeochemical processes in an aquifer system.</title>
        <authorList>
            <person name="Anantharaman K."/>
            <person name="Brown C.T."/>
            <person name="Hug L.A."/>
            <person name="Sharon I."/>
            <person name="Castelle C.J."/>
            <person name="Probst A.J."/>
            <person name="Thomas B.C."/>
            <person name="Singh A."/>
            <person name="Wilkins M.J."/>
            <person name="Karaoz U."/>
            <person name="Brodie E.L."/>
            <person name="Williams K.H."/>
            <person name="Hubbard S.S."/>
            <person name="Banfield J.F."/>
        </authorList>
    </citation>
    <scope>NUCLEOTIDE SEQUENCE [LARGE SCALE GENOMIC DNA]</scope>
</reference>
<dbReference type="AlphaFoldDB" id="A0A1G2NBV3"/>
<name>A0A1G2NBV3_9BACT</name>
<dbReference type="InterPro" id="IPR029063">
    <property type="entry name" value="SAM-dependent_MTases_sf"/>
</dbReference>
<dbReference type="PANTHER" id="PTHR11579:SF0">
    <property type="entry name" value="PROTEIN-L-ISOASPARTATE(D-ASPARTATE) O-METHYLTRANSFERASE"/>
    <property type="match status" value="1"/>
</dbReference>
<keyword evidence="7" id="KW-0808">Transferase</keyword>
<evidence type="ECO:0000256" key="5">
    <source>
        <dbReference type="ARBA" id="ARBA00022490"/>
    </source>
</evidence>